<organism evidence="1 2">
    <name type="scientific">Pristionchus mayeri</name>
    <dbReference type="NCBI Taxonomy" id="1317129"/>
    <lineage>
        <taxon>Eukaryota</taxon>
        <taxon>Metazoa</taxon>
        <taxon>Ecdysozoa</taxon>
        <taxon>Nematoda</taxon>
        <taxon>Chromadorea</taxon>
        <taxon>Rhabditida</taxon>
        <taxon>Rhabditina</taxon>
        <taxon>Diplogasteromorpha</taxon>
        <taxon>Diplogasteroidea</taxon>
        <taxon>Neodiplogasteridae</taxon>
        <taxon>Pristionchus</taxon>
    </lineage>
</organism>
<proteinExistence type="predicted"/>
<evidence type="ECO:0000313" key="2">
    <source>
        <dbReference type="Proteomes" id="UP001328107"/>
    </source>
</evidence>
<evidence type="ECO:0000313" key="1">
    <source>
        <dbReference type="EMBL" id="GMR43340.1"/>
    </source>
</evidence>
<keyword evidence="2" id="KW-1185">Reference proteome</keyword>
<reference evidence="2" key="1">
    <citation type="submission" date="2022-10" db="EMBL/GenBank/DDBJ databases">
        <title>Genome assembly of Pristionchus species.</title>
        <authorList>
            <person name="Yoshida K."/>
            <person name="Sommer R.J."/>
        </authorList>
    </citation>
    <scope>NUCLEOTIDE SEQUENCE [LARGE SCALE GENOMIC DNA]</scope>
    <source>
        <strain evidence="2">RS5460</strain>
    </source>
</reference>
<name>A0AAN5CEX3_9BILA</name>
<gene>
    <name evidence="1" type="ORF">PMAYCL1PPCAC_13535</name>
</gene>
<dbReference type="Proteomes" id="UP001328107">
    <property type="component" value="Unassembled WGS sequence"/>
</dbReference>
<dbReference type="EMBL" id="BTRK01000003">
    <property type="protein sequence ID" value="GMR43340.1"/>
    <property type="molecule type" value="Genomic_DNA"/>
</dbReference>
<comment type="caution">
    <text evidence="1">The sequence shown here is derived from an EMBL/GenBank/DDBJ whole genome shotgun (WGS) entry which is preliminary data.</text>
</comment>
<sequence length="120" mass="14127">ISLFLLAFKIIWSSPFIHRPMEETSRKRAKPALPVVITILEQDLSHHKERDLAIRLLYGLLFKVEREELRNIRLFRVCIRHLSIHINEKPITNETALCRLLNSTSSILSYQEDRFPPPQV</sequence>
<dbReference type="AlphaFoldDB" id="A0AAN5CEX3"/>
<feature type="non-terminal residue" evidence="1">
    <location>
        <position position="1"/>
    </location>
</feature>
<feature type="non-terminal residue" evidence="1">
    <location>
        <position position="120"/>
    </location>
</feature>
<accession>A0AAN5CEX3</accession>
<protein>
    <submittedName>
        <fullName evidence="1">Uncharacterized protein</fullName>
    </submittedName>
</protein>